<name>A0A4Y5Z057_9GAMM</name>
<sequence>MRRHPSDYSFEIVTVHHVADNDVTCFTADAIVRNAAGDEVARLPGKRMHTYVEAAEDDAVAAARQAIRELRRGG</sequence>
<proteinExistence type="predicted"/>
<keyword evidence="2" id="KW-1185">Reference proteome</keyword>
<protein>
    <submittedName>
        <fullName evidence="1">Uncharacterized protein</fullName>
    </submittedName>
</protein>
<evidence type="ECO:0000313" key="2">
    <source>
        <dbReference type="Proteomes" id="UP000316093"/>
    </source>
</evidence>
<reference evidence="1 2" key="1">
    <citation type="submission" date="2019-06" db="EMBL/GenBank/DDBJ databases">
        <title>A complete genome sequence for Luteibacter pinisoli MAH-14.</title>
        <authorList>
            <person name="Baltrus D.A."/>
        </authorList>
    </citation>
    <scope>NUCLEOTIDE SEQUENCE [LARGE SCALE GENOMIC DNA]</scope>
    <source>
        <strain evidence="1 2">MAH-14</strain>
    </source>
</reference>
<gene>
    <name evidence="1" type="ORF">FIV34_05530</name>
</gene>
<dbReference type="Proteomes" id="UP000316093">
    <property type="component" value="Chromosome"/>
</dbReference>
<dbReference type="KEGG" id="lpy:FIV34_05530"/>
<organism evidence="1 2">
    <name type="scientific">Luteibacter pinisoli</name>
    <dbReference type="NCBI Taxonomy" id="2589080"/>
    <lineage>
        <taxon>Bacteria</taxon>
        <taxon>Pseudomonadati</taxon>
        <taxon>Pseudomonadota</taxon>
        <taxon>Gammaproteobacteria</taxon>
        <taxon>Lysobacterales</taxon>
        <taxon>Rhodanobacteraceae</taxon>
        <taxon>Luteibacter</taxon>
    </lineage>
</organism>
<dbReference type="RefSeq" id="WP_139980458.1">
    <property type="nucleotide sequence ID" value="NZ_CP041046.1"/>
</dbReference>
<dbReference type="EMBL" id="CP041046">
    <property type="protein sequence ID" value="QDE38700.1"/>
    <property type="molecule type" value="Genomic_DNA"/>
</dbReference>
<evidence type="ECO:0000313" key="1">
    <source>
        <dbReference type="EMBL" id="QDE38700.1"/>
    </source>
</evidence>
<dbReference type="AlphaFoldDB" id="A0A4Y5Z057"/>
<accession>A0A4Y5Z057</accession>